<proteinExistence type="predicted"/>
<evidence type="ECO:0000313" key="2">
    <source>
        <dbReference type="Proteomes" id="UP001470230"/>
    </source>
</evidence>
<comment type="caution">
    <text evidence="1">The sequence shown here is derived from an EMBL/GenBank/DDBJ whole genome shotgun (WGS) entry which is preliminary data.</text>
</comment>
<protein>
    <recommendedName>
        <fullName evidence="3">Symplekin C-terminal domain-containing protein</fullName>
    </recommendedName>
</protein>
<gene>
    <name evidence="1" type="ORF">M9Y10_038119</name>
</gene>
<keyword evidence="2" id="KW-1185">Reference proteome</keyword>
<name>A0ABR2K897_9EUKA</name>
<evidence type="ECO:0000313" key="1">
    <source>
        <dbReference type="EMBL" id="KAK8887083.1"/>
    </source>
</evidence>
<dbReference type="EMBL" id="JAPFFF010000006">
    <property type="protein sequence ID" value="KAK8887083.1"/>
    <property type="molecule type" value="Genomic_DNA"/>
</dbReference>
<organism evidence="1 2">
    <name type="scientific">Tritrichomonas musculus</name>
    <dbReference type="NCBI Taxonomy" id="1915356"/>
    <lineage>
        <taxon>Eukaryota</taxon>
        <taxon>Metamonada</taxon>
        <taxon>Parabasalia</taxon>
        <taxon>Tritrichomonadida</taxon>
        <taxon>Tritrichomonadidae</taxon>
        <taxon>Tritrichomonas</taxon>
    </lineage>
</organism>
<accession>A0ABR2K897</accession>
<reference evidence="1 2" key="1">
    <citation type="submission" date="2024-04" db="EMBL/GenBank/DDBJ databases">
        <title>Tritrichomonas musculus Genome.</title>
        <authorList>
            <person name="Alves-Ferreira E."/>
            <person name="Grigg M."/>
            <person name="Lorenzi H."/>
            <person name="Galac M."/>
        </authorList>
    </citation>
    <scope>NUCLEOTIDE SEQUENCE [LARGE SCALE GENOMIC DNA]</scope>
    <source>
        <strain evidence="1 2">EAF2021</strain>
    </source>
</reference>
<evidence type="ECO:0008006" key="3">
    <source>
        <dbReference type="Google" id="ProtNLM"/>
    </source>
</evidence>
<sequence length="835" mass="95678">MAQSPVSSPNSSSGYHPTLTQAPKSYVFSSLYNLTCNVRETNFLGLLSCRDKLYENHIKIKPDKIQNFIFDCTMKATKPEDSRAILCALLTIRDQSILPLFFDFLFIQPKPHEFSIIIDNIYALLLDTARKYFQNFSSTSSNNILKILSLLSESKNTNIQRIIDISNIFISAIDSGSITSSNNSLIEYFMHHTRKFQQIWPKLDFVIPNLIIKFLRFYQDIFLINPKPTEKNNLTGVSIPSDQIRSISASTSSIPTFNDNSAKSKVILQKALSIGTSYENFLPTFFNIGLTNNTISKYGFKEIDRILHDPRTFQKMSTKFPSIYKQLNTIPENSITCFTEVPVTQLMLPYKHLKEMLNYNKSFTSKTELDYPLFLKRDDLFDIDLILSDAIRTFLQNNDFTQNPYDIRFNFILNILYKGIEKGAKLSSSLHALVSDFFFVIGDLMDNPENQKKTLLLVLPAINLIQSSKFDKLASSLIEMILVRLKQTDFSTTKINSVRLLFRFLNEKRGINMIERVNMLKHLNDKLKDDFNNLLSYHDNNDIPSEIVNFTKKSLPLDSQNGISAIIAANEKFHSLYVQHGSKWGPAIPSIKKIFDSFVPSSRKGIETLLDMADIHATTPCMSYNLHDAQILLKFVSDHQLYQDFDEALEYTDQKFYDDALVKEISSNIHPSRYSQFLISCRAFRKNVEVLKTICDFCPMSLIIELADLPYLDVGPEAQINFLNRILSICSLWSNDSQTKLTVLLNGIISTPQQLMSISDVILKTFEQLPSVVVLFFQNMIMMRADQQYAHLMQKLNEMKSEKAQKFCCLVLGKWHSKNANTKISRTSLVPDVII</sequence>
<dbReference type="Proteomes" id="UP001470230">
    <property type="component" value="Unassembled WGS sequence"/>
</dbReference>